<proteinExistence type="predicted"/>
<dbReference type="InterPro" id="IPR027417">
    <property type="entry name" value="P-loop_NTPase"/>
</dbReference>
<dbReference type="RefSeq" id="WP_109902953.1">
    <property type="nucleotide sequence ID" value="NZ_QGLE01000002.1"/>
</dbReference>
<dbReference type="AlphaFoldDB" id="A0A317EHR8"/>
<comment type="caution">
    <text evidence="2">The sequence shown here is derived from an EMBL/GenBank/DDBJ whole genome shotgun (WGS) entry which is preliminary data.</text>
</comment>
<evidence type="ECO:0000313" key="2">
    <source>
        <dbReference type="EMBL" id="PWR24973.1"/>
    </source>
</evidence>
<evidence type="ECO:0008006" key="4">
    <source>
        <dbReference type="Google" id="ProtNLM"/>
    </source>
</evidence>
<gene>
    <name evidence="2" type="ORF">DKG74_04180</name>
</gene>
<keyword evidence="3" id="KW-1185">Reference proteome</keyword>
<evidence type="ECO:0000256" key="1">
    <source>
        <dbReference type="SAM" id="MobiDB-lite"/>
    </source>
</evidence>
<feature type="region of interest" description="Disordered" evidence="1">
    <location>
        <begin position="460"/>
        <end position="485"/>
    </location>
</feature>
<feature type="compositionally biased region" description="Low complexity" evidence="1">
    <location>
        <begin position="469"/>
        <end position="478"/>
    </location>
</feature>
<dbReference type="Proteomes" id="UP000245461">
    <property type="component" value="Unassembled WGS sequence"/>
</dbReference>
<dbReference type="Gene3D" id="3.40.50.300">
    <property type="entry name" value="P-loop containing nucleotide triphosphate hydrolases"/>
    <property type="match status" value="1"/>
</dbReference>
<dbReference type="EMBL" id="QGLE01000002">
    <property type="protein sequence ID" value="PWR24973.1"/>
    <property type="molecule type" value="Genomic_DNA"/>
</dbReference>
<reference evidence="2 3" key="1">
    <citation type="submission" date="2018-05" db="EMBL/GenBank/DDBJ databases">
        <title>Zavarzinia sp. HR-AS.</title>
        <authorList>
            <person name="Lee Y."/>
            <person name="Jeon C.O."/>
        </authorList>
    </citation>
    <scope>NUCLEOTIDE SEQUENCE [LARGE SCALE GENOMIC DNA]</scope>
    <source>
        <strain evidence="2 3">HR-AS</strain>
    </source>
</reference>
<sequence length="485" mass="54185">MLDFRAFQPPGPIAQAFMLDRSRLSGIMGPVGSAKTSTSLMKIFMAAATQAPSPIDGVRYTKWAVVRDTYRNLQGTTLPSWLTWVPKDLGEFFAGPPAVHRLKFQMPDRTTVDCVVEFIALGDDRIEDVMRGWEGTGAYVNEADRLLEDVVTFLGSRAGRYPSKIHGGPSWRGVWCDFNAPDVDNWTYRRFVEKRTVDGKPTENEAFFRQPSGWSPRAENIANLPEGYYTEQAKGQPEWFVRRFIENEFGYSRDGKPVFAEFRDTVHVTATEIEPNPDWPLVIGADAGLTPGAVLAQQTPLGQWLILDELVAADMGAIRFGEALNRLLAERYRGLAKIAPWCDPAAAARASTDEKSWVEVMRAVTQLKFRPAPSNDLVLRLDAVNRPLSRLIDGKPGLLLSPRCRVLRKGFNTGYRFRRVQLTGQDRFEDKPEKNEFSHVMDGLQYALLGGGEYAEVTGRKARRDSARRAQAGGIAAGTSSAYDW</sequence>
<accession>A0A317EHR8</accession>
<organism evidence="2 3">
    <name type="scientific">Zavarzinia aquatilis</name>
    <dbReference type="NCBI Taxonomy" id="2211142"/>
    <lineage>
        <taxon>Bacteria</taxon>
        <taxon>Pseudomonadati</taxon>
        <taxon>Pseudomonadota</taxon>
        <taxon>Alphaproteobacteria</taxon>
        <taxon>Rhodospirillales</taxon>
        <taxon>Zavarziniaceae</taxon>
        <taxon>Zavarzinia</taxon>
    </lineage>
</organism>
<evidence type="ECO:0000313" key="3">
    <source>
        <dbReference type="Proteomes" id="UP000245461"/>
    </source>
</evidence>
<protein>
    <recommendedName>
        <fullName evidence="4">TerL</fullName>
    </recommendedName>
</protein>
<name>A0A317EHR8_9PROT</name>
<dbReference type="OrthoDB" id="5440754at2"/>